<feature type="domain" description="Peptidase M16C associated" evidence="6">
    <location>
        <begin position="513"/>
        <end position="760"/>
    </location>
</feature>
<dbReference type="PROSITE" id="PS00143">
    <property type="entry name" value="INSULINASE"/>
    <property type="match status" value="1"/>
</dbReference>
<reference evidence="7 8" key="1">
    <citation type="submission" date="2023-04" db="EMBL/GenBank/DDBJ databases">
        <title>Genome of Basidiobolus ranarum AG-B5.</title>
        <authorList>
            <person name="Stajich J.E."/>
            <person name="Carter-House D."/>
            <person name="Gryganskyi A."/>
        </authorList>
    </citation>
    <scope>NUCLEOTIDE SEQUENCE [LARGE SCALE GENOMIC DNA]</scope>
    <source>
        <strain evidence="7 8">AG-B5</strain>
    </source>
</reference>
<evidence type="ECO:0000256" key="2">
    <source>
        <dbReference type="ARBA" id="ARBA00011853"/>
    </source>
</evidence>
<dbReference type="Proteomes" id="UP001479436">
    <property type="component" value="Unassembled WGS sequence"/>
</dbReference>
<dbReference type="SMART" id="SM01264">
    <property type="entry name" value="M16C_associated"/>
    <property type="match status" value="1"/>
</dbReference>
<dbReference type="GO" id="GO:0006508">
    <property type="term" value="P:proteolysis"/>
    <property type="evidence" value="ECO:0007669"/>
    <property type="project" value="UniProtKB-KW"/>
</dbReference>
<dbReference type="Pfam" id="PF05193">
    <property type="entry name" value="Peptidase_M16_C"/>
    <property type="match status" value="1"/>
</dbReference>
<evidence type="ECO:0000313" key="8">
    <source>
        <dbReference type="Proteomes" id="UP001479436"/>
    </source>
</evidence>
<evidence type="ECO:0000313" key="7">
    <source>
        <dbReference type="EMBL" id="KAK9764183.1"/>
    </source>
</evidence>
<dbReference type="GO" id="GO:0008233">
    <property type="term" value="F:peptidase activity"/>
    <property type="evidence" value="ECO:0007669"/>
    <property type="project" value="UniProtKB-KW"/>
</dbReference>
<dbReference type="InterPro" id="IPR001431">
    <property type="entry name" value="Pept_M16_Zn_BS"/>
</dbReference>
<dbReference type="InterPro" id="IPR013578">
    <property type="entry name" value="Peptidase_M16C_assoc"/>
</dbReference>
<name>A0ABR2WRP2_9FUNG</name>
<keyword evidence="7" id="KW-0378">Hydrolase</keyword>
<dbReference type="Pfam" id="PF08367">
    <property type="entry name" value="M16C_assoc"/>
    <property type="match status" value="1"/>
</dbReference>
<dbReference type="InterPro" id="IPR011249">
    <property type="entry name" value="Metalloenz_LuxS/M16"/>
</dbReference>
<comment type="caution">
    <text evidence="7">The sequence shown here is derived from an EMBL/GenBank/DDBJ whole genome shotgun (WGS) entry which is preliminary data.</text>
</comment>
<evidence type="ECO:0000256" key="3">
    <source>
        <dbReference type="ARBA" id="ARBA00020167"/>
    </source>
</evidence>
<sequence>MLSHLRHCGRTRPANLLNRGNTTSLSTRAAFPTTSYLSRKRYSTVLEDKSTFAPGAVVNGFKVEEVRDVKEFNLTAIRLRHEKTGAEYLHLARDDSNNVFSVGFSTAPSDNTGITHILEHTTLCGSEKFPVRDPFFKMLNRSMSTFMNAWTASDYTQYPFATQNPADYANLRDVYMDAVFAPKLRKLDFLQEGWRIENEDLNNASSPLTFKGVVYNEMKGSLSDSGTLFYHRAQQSMFPGTTYGYVSGGDPQYITDLTHEELVHFHQNHYHPTNAKFFSYGNFPLKSQLESVNNKISQFSPIEIQDPNKIVTPFTSPKKVVVNGPYDTLGNPEKQTKMSVSYLTNDATNVFESFSMNILSGLLLDGPASPMYKALIDSNLGSEYSSNTGYNTSTRTSSFSVGLQGIKSTDVDTVGDTIQRVLEQAHKDGFSKRRIDTIVHPIELGNKHKTANFGLTIMQAVSSSWFHGNNPIDLLEIDQSLKRIKEEAPQKGFFESRIEKYFLNNPHKLTFVMEPEAKYNEQLIENEVKRLTKITSTLTDSDKKHIFQRGLDLRASQETVEDISCLPSLALSDIPLKGERTALDHSAIDEVPVQWRSTSTNGISYLRAISTLRDMPEELKIYLPLFCDSLTFLGTKDKSMAEIDEEIRLYTGGVSFSHFLSSNHSDIDQFEEGISFSSHALDQNIPQMYDMVLNLINETNFENVDRLKTLILSNSSSLLNSIPDSGHVFARVFASSTLSPTMKMSEISSGLTQVELASKLANNLDNINDVVEKLKAIQSFVFNKASLRVAVNGTEEALGHNQKHLKNFLQGLGSSSTSGLESTSTFSPEYRKSFIPLPFSTNFAAKCLKTVPYTHEDSAKLTILGNLMTHRYLHREIREKNGAYGGGAGYAANTGIFSFFS</sequence>
<proteinExistence type="inferred from homology"/>
<dbReference type="InterPro" id="IPR011765">
    <property type="entry name" value="Pept_M16_N"/>
</dbReference>
<comment type="function">
    <text evidence="5">Degrades mitochondrial transit peptides after their cleavage in the intermembrane space or in the matrix, and presequence peptides; clearance of these peptides is required to keep the presequence processing machinery running. Preferentially cleaves the N-terminal side of paired basic amino acid residues. Also degrades other unstructured peptides. May function as an ATP-dependent peptidase as opposed to a metalloendopeptidase.</text>
</comment>
<dbReference type="PANTHER" id="PTHR43016:SF13">
    <property type="entry name" value="PRESEQUENCE PROTEASE, MITOCHONDRIAL"/>
    <property type="match status" value="1"/>
</dbReference>
<gene>
    <name evidence="7" type="primary">CYM1_1</name>
    <name evidence="7" type="ORF">K7432_008526</name>
</gene>
<dbReference type="EMBL" id="JASJQH010000477">
    <property type="protein sequence ID" value="KAK9764183.1"/>
    <property type="molecule type" value="Genomic_DNA"/>
</dbReference>
<dbReference type="InterPro" id="IPR007863">
    <property type="entry name" value="Peptidase_M16_C"/>
</dbReference>
<accession>A0ABR2WRP2</accession>
<keyword evidence="7" id="KW-0645">Protease</keyword>
<evidence type="ECO:0000256" key="5">
    <source>
        <dbReference type="ARBA" id="ARBA00045897"/>
    </source>
</evidence>
<dbReference type="Pfam" id="PF00675">
    <property type="entry name" value="Peptidase_M16"/>
    <property type="match status" value="1"/>
</dbReference>
<comment type="subunit">
    <text evidence="2">Monomer and homodimer; homodimerization is induced by binding of the substrate.</text>
</comment>
<protein>
    <recommendedName>
        <fullName evidence="3">Presequence protease, mitochondrial</fullName>
    </recommendedName>
    <alternativeName>
        <fullName evidence="4">Pitrilysin metalloproteinase</fullName>
    </alternativeName>
</protein>
<evidence type="ECO:0000256" key="4">
    <source>
        <dbReference type="ARBA" id="ARBA00034552"/>
    </source>
</evidence>
<organism evidence="7 8">
    <name type="scientific">Basidiobolus ranarum</name>
    <dbReference type="NCBI Taxonomy" id="34480"/>
    <lineage>
        <taxon>Eukaryota</taxon>
        <taxon>Fungi</taxon>
        <taxon>Fungi incertae sedis</taxon>
        <taxon>Zoopagomycota</taxon>
        <taxon>Entomophthoromycotina</taxon>
        <taxon>Basidiobolomycetes</taxon>
        <taxon>Basidiobolales</taxon>
        <taxon>Basidiobolaceae</taxon>
        <taxon>Basidiobolus</taxon>
    </lineage>
</organism>
<dbReference type="Gene3D" id="3.30.830.10">
    <property type="entry name" value="Metalloenzyme, LuxS/M16 peptidase-like"/>
    <property type="match status" value="4"/>
</dbReference>
<comment type="similarity">
    <text evidence="1">Belongs to the peptidase M16 family. PreP subfamily.</text>
</comment>
<evidence type="ECO:0000259" key="6">
    <source>
        <dbReference type="SMART" id="SM01264"/>
    </source>
</evidence>
<dbReference type="SUPFAM" id="SSF63411">
    <property type="entry name" value="LuxS/MPP-like metallohydrolase"/>
    <property type="match status" value="4"/>
</dbReference>
<keyword evidence="8" id="KW-1185">Reference proteome</keyword>
<evidence type="ECO:0000256" key="1">
    <source>
        <dbReference type="ARBA" id="ARBA00007575"/>
    </source>
</evidence>
<dbReference type="PANTHER" id="PTHR43016">
    <property type="entry name" value="PRESEQUENCE PROTEASE"/>
    <property type="match status" value="1"/>
</dbReference>